<dbReference type="RefSeq" id="XP_018146182.1">
    <property type="nucleotide sequence ID" value="XM_018289808.1"/>
</dbReference>
<dbReference type="EMBL" id="LSBJ02000002">
    <property type="protein sequence ID" value="OAQ69645.1"/>
    <property type="molecule type" value="Genomic_DNA"/>
</dbReference>
<dbReference type="SUPFAM" id="SSF53067">
    <property type="entry name" value="Actin-like ATPase domain"/>
    <property type="match status" value="2"/>
</dbReference>
<evidence type="ECO:0000313" key="1">
    <source>
        <dbReference type="EMBL" id="OAQ69645.1"/>
    </source>
</evidence>
<protein>
    <submittedName>
        <fullName evidence="1">Hsp70 family protein</fullName>
    </submittedName>
</protein>
<proteinExistence type="predicted"/>
<dbReference type="CDD" id="cd10170">
    <property type="entry name" value="ASKHA_NBD_HSP70"/>
    <property type="match status" value="1"/>
</dbReference>
<dbReference type="OrthoDB" id="2394218at2759"/>
<dbReference type="Gene3D" id="3.30.420.40">
    <property type="match status" value="2"/>
</dbReference>
<dbReference type="STRING" id="1380566.A0A179FVG3"/>
<dbReference type="PANTHER" id="PTHR42749:SF1">
    <property type="entry name" value="CELL SHAPE-DETERMINING PROTEIN MREB"/>
    <property type="match status" value="1"/>
</dbReference>
<comment type="caution">
    <text evidence="1">The sequence shown here is derived from an EMBL/GenBank/DDBJ whole genome shotgun (WGS) entry which is preliminary data.</text>
</comment>
<dbReference type="InterPro" id="IPR043129">
    <property type="entry name" value="ATPase_NBD"/>
</dbReference>
<sequence>MSSHAGKETARVDVQVGVDFGTTFTGVTWIAPELQVKKIQFVKDWPGQMSDKVPTVLAKNVLGTNRKWGFLCNELDEGSKWRFLELCLHAKPERLNETPWATDSRSETYSLVQEYLSQVYGHISGSIIKHLRRRVDVNWDKLVIEFTFSIPATWDASIAEDFLKIAHDAGFGREAGHKAALGLTEAAAAVVSASELDIPFTRGETILSIDAGGGTTDLALVTLKEAKPMQMVQNMAVMATGFGSVLIDMGFKQLVERRLTDYPDIPKTYAETVAQGVVFRNWKHAYGSSPQGNEVWRMYLQPVSNQVDSRFVEFHPQDLGALFDEQFEGIKGCVDKVLGDFETMGGQHVNHVVLSGGLGSSEYVFARMKEHLEQQKSEKPSLGKVQLWRSATPQLAVARGLVINKTNLLLKSGIAPASYGVVVEQPFCQRTHCGQKPTKNLHDGKLYVQNQIHWVIMKGTKLEPGTTFSHKIRRICSASDPEEWTEKIVFSDLILERLPRTMGGPGVKGLKPFRISLDSTPTELKQRPFSSRRYRVIEYELKLVVGHCGECRVDVCSNTGITLSEGMAKLSI</sequence>
<gene>
    <name evidence="1" type="ORF">VFPPC_11700</name>
</gene>
<evidence type="ECO:0000313" key="2">
    <source>
        <dbReference type="Proteomes" id="UP000078397"/>
    </source>
</evidence>
<name>A0A179FVG3_METCM</name>
<dbReference type="KEGG" id="pchm:VFPPC_11700"/>
<dbReference type="Gene3D" id="3.90.640.10">
    <property type="entry name" value="Actin, Chain A, domain 4"/>
    <property type="match status" value="1"/>
</dbReference>
<dbReference type="PANTHER" id="PTHR42749">
    <property type="entry name" value="CELL SHAPE-DETERMINING PROTEIN MREB"/>
    <property type="match status" value="1"/>
</dbReference>
<dbReference type="AlphaFoldDB" id="A0A179FVG3"/>
<reference evidence="1 2" key="1">
    <citation type="journal article" date="2016" name="PLoS Pathog.">
        <title>Biosynthesis of antibiotic leucinostatins in bio-control fungus Purpureocillium lilacinum and their inhibition on phytophthora revealed by genome mining.</title>
        <authorList>
            <person name="Wang G."/>
            <person name="Liu Z."/>
            <person name="Lin R."/>
            <person name="Li E."/>
            <person name="Mao Z."/>
            <person name="Ling J."/>
            <person name="Yang Y."/>
            <person name="Yin W.B."/>
            <person name="Xie B."/>
        </authorList>
    </citation>
    <scope>NUCLEOTIDE SEQUENCE [LARGE SCALE GENOMIC DNA]</scope>
    <source>
        <strain evidence="1">170</strain>
    </source>
</reference>
<keyword evidence="2" id="KW-1185">Reference proteome</keyword>
<dbReference type="Proteomes" id="UP000078397">
    <property type="component" value="Unassembled WGS sequence"/>
</dbReference>
<dbReference type="GeneID" id="28853802"/>
<organism evidence="1 2">
    <name type="scientific">Pochonia chlamydosporia 170</name>
    <dbReference type="NCBI Taxonomy" id="1380566"/>
    <lineage>
        <taxon>Eukaryota</taxon>
        <taxon>Fungi</taxon>
        <taxon>Dikarya</taxon>
        <taxon>Ascomycota</taxon>
        <taxon>Pezizomycotina</taxon>
        <taxon>Sordariomycetes</taxon>
        <taxon>Hypocreomycetidae</taxon>
        <taxon>Hypocreales</taxon>
        <taxon>Clavicipitaceae</taxon>
        <taxon>Pochonia</taxon>
    </lineage>
</organism>
<accession>A0A179FVG3</accession>